<feature type="compositionally biased region" description="Low complexity" evidence="1">
    <location>
        <begin position="1100"/>
        <end position="1115"/>
    </location>
</feature>
<protein>
    <submittedName>
        <fullName evidence="3">Uncharacterized protein</fullName>
    </submittedName>
</protein>
<feature type="compositionally biased region" description="Basic and acidic residues" evidence="1">
    <location>
        <begin position="1012"/>
        <end position="1024"/>
    </location>
</feature>
<feature type="compositionally biased region" description="Basic and acidic residues" evidence="1">
    <location>
        <begin position="929"/>
        <end position="953"/>
    </location>
</feature>
<feature type="compositionally biased region" description="Basic and acidic residues" evidence="1">
    <location>
        <begin position="845"/>
        <end position="854"/>
    </location>
</feature>
<feature type="region of interest" description="Disordered" evidence="1">
    <location>
        <begin position="971"/>
        <end position="1030"/>
    </location>
</feature>
<feature type="transmembrane region" description="Helical" evidence="2">
    <location>
        <begin position="136"/>
        <end position="157"/>
    </location>
</feature>
<feature type="transmembrane region" description="Helical" evidence="2">
    <location>
        <begin position="98"/>
        <end position="124"/>
    </location>
</feature>
<name>A0A1Y2GPZ1_9FUNG</name>
<feature type="region of interest" description="Disordered" evidence="1">
    <location>
        <begin position="845"/>
        <end position="895"/>
    </location>
</feature>
<proteinExistence type="predicted"/>
<dbReference type="RefSeq" id="XP_021882146.1">
    <property type="nucleotide sequence ID" value="XM_022028741.1"/>
</dbReference>
<feature type="region of interest" description="Disordered" evidence="1">
    <location>
        <begin position="1077"/>
        <end position="1115"/>
    </location>
</feature>
<feature type="compositionally biased region" description="Low complexity" evidence="1">
    <location>
        <begin position="598"/>
        <end position="609"/>
    </location>
</feature>
<evidence type="ECO:0000313" key="4">
    <source>
        <dbReference type="Proteomes" id="UP000193648"/>
    </source>
</evidence>
<dbReference type="GeneID" id="33570584"/>
<feature type="compositionally biased region" description="Polar residues" evidence="1">
    <location>
        <begin position="880"/>
        <end position="895"/>
    </location>
</feature>
<dbReference type="InParanoid" id="A0A1Y2GPZ1"/>
<feature type="region of interest" description="Disordered" evidence="1">
    <location>
        <begin position="722"/>
        <end position="750"/>
    </location>
</feature>
<feature type="compositionally biased region" description="Polar residues" evidence="1">
    <location>
        <begin position="1284"/>
        <end position="1300"/>
    </location>
</feature>
<dbReference type="OrthoDB" id="2446123at2759"/>
<dbReference type="Proteomes" id="UP000193648">
    <property type="component" value="Unassembled WGS sequence"/>
</dbReference>
<feature type="compositionally biased region" description="Low complexity" evidence="1">
    <location>
        <begin position="1370"/>
        <end position="1390"/>
    </location>
</feature>
<feature type="compositionally biased region" description="Low complexity" evidence="1">
    <location>
        <begin position="450"/>
        <end position="470"/>
    </location>
</feature>
<feature type="region of interest" description="Disordered" evidence="1">
    <location>
        <begin position="1130"/>
        <end position="1160"/>
    </location>
</feature>
<feature type="compositionally biased region" description="Basic residues" evidence="1">
    <location>
        <begin position="1222"/>
        <end position="1232"/>
    </location>
</feature>
<feature type="region of interest" description="Disordered" evidence="1">
    <location>
        <begin position="392"/>
        <end position="470"/>
    </location>
</feature>
<evidence type="ECO:0000313" key="3">
    <source>
        <dbReference type="EMBL" id="ORZ18351.1"/>
    </source>
</evidence>
<feature type="region of interest" description="Disordered" evidence="1">
    <location>
        <begin position="1615"/>
        <end position="1659"/>
    </location>
</feature>
<feature type="compositionally biased region" description="Low complexity" evidence="1">
    <location>
        <begin position="1639"/>
        <end position="1652"/>
    </location>
</feature>
<organism evidence="3 4">
    <name type="scientific">Lobosporangium transversale</name>
    <dbReference type="NCBI Taxonomy" id="64571"/>
    <lineage>
        <taxon>Eukaryota</taxon>
        <taxon>Fungi</taxon>
        <taxon>Fungi incertae sedis</taxon>
        <taxon>Mucoromycota</taxon>
        <taxon>Mortierellomycotina</taxon>
        <taxon>Mortierellomycetes</taxon>
        <taxon>Mortierellales</taxon>
        <taxon>Mortierellaceae</taxon>
        <taxon>Lobosporangium</taxon>
    </lineage>
</organism>
<accession>A0A1Y2GPZ1</accession>
<feature type="compositionally biased region" description="Low complexity" evidence="1">
    <location>
        <begin position="1135"/>
        <end position="1150"/>
    </location>
</feature>
<feature type="compositionally biased region" description="Polar residues" evidence="1">
    <location>
        <begin position="541"/>
        <end position="553"/>
    </location>
</feature>
<feature type="region of interest" description="Disordered" evidence="1">
    <location>
        <begin position="1177"/>
        <end position="1244"/>
    </location>
</feature>
<feature type="region of interest" description="Disordered" evidence="1">
    <location>
        <begin position="1278"/>
        <end position="1300"/>
    </location>
</feature>
<dbReference type="EMBL" id="MCFF01000015">
    <property type="protein sequence ID" value="ORZ18351.1"/>
    <property type="molecule type" value="Genomic_DNA"/>
</dbReference>
<feature type="compositionally biased region" description="Low complexity" evidence="1">
    <location>
        <begin position="1501"/>
        <end position="1519"/>
    </location>
</feature>
<comment type="caution">
    <text evidence="3">The sequence shown here is derived from an EMBL/GenBank/DDBJ whole genome shotgun (WGS) entry which is preliminary data.</text>
</comment>
<feature type="region of interest" description="Disordered" evidence="1">
    <location>
        <begin position="541"/>
        <end position="581"/>
    </location>
</feature>
<feature type="region of interest" description="Disordered" evidence="1">
    <location>
        <begin position="784"/>
        <end position="805"/>
    </location>
</feature>
<feature type="region of interest" description="Disordered" evidence="1">
    <location>
        <begin position="1360"/>
        <end position="1461"/>
    </location>
</feature>
<evidence type="ECO:0000256" key="2">
    <source>
        <dbReference type="SAM" id="Phobius"/>
    </source>
</evidence>
<keyword evidence="2" id="KW-0812">Transmembrane</keyword>
<sequence>MPPPQTAEAYPASLCTNDTTSIRKGTRMGMGENLLPAATSYYVSLGYIGLLLITAIIICYRARTRLRLYACFSTFLAFSIAIMGAFNVNRKVPSNAFWLWNFAAESIGMVALTYAIVSVGNGFYPMAGKKNIFWRLAMAWIIIYALVASGNIVSYLYQKVIYHHISPSEIQDVVDVILNANIMGNDTLERHINRAQKCNTPLFPLDYNITGVPNYEYLPHALKSVFHRPVTWVYLTHQMLMLFTLGWVSSFLFIPLVRHHRQSSVGRPIDSDMMAVGVWYLGCLMILTVAYAILNIYFCNKIEDIFEPSAQALDLCIRATTNPIFFLPAPAFLIRFYRKRFNRLVKGNSVGGGSRYGGSRYGGSSSRKRNGSAGCVATGDFGGGFGGGQDSFIHSENRNGTTSSPYSPIGSRLGGRSSGDKGDQCSLPRDSVDGSVQVNPCHSFTDDGSSHNNYYTNSHNSNNHGNHHTSISNAYSRLRLFQSRNRGASMESNRVFNQDFNQEDGHQHGHARSDSFDQYYSNMGRASAGARGSDEATAINQASSSHFSNNSPNKDPLAGLRPSSMEPLQKPEPALTSASASQMNNSWKMSRFMNNSLSDADAAGSDSGSVPEEKCAIPDEAVPSKDGVASSSNREKYEDTAEIITGTTGWEVGGWGHIRKTSQEGIENSLSSPLELCPPSLDTSTTASNATVSLGQYSEGPSTIANTAVEVDSYGDLLDTYSASGGFRSGSNSRRQQQKHQRQQRQNQPQELTGLQKQLAEYRSALLPVVLAMQDMDDYSPSSSAFDMYESTDNNSKRNPGNSRRLDVLINHSGSVRTSHDDLPSNRQYYAVGGIVADKIDEWSEPPVTDHREQPLSAHSDGPMHWTRLSTSPSSSTSSAFDYNNSDSVRNQSSPSNYRSIITATTATNSNTAEKSMSGFRKKWLVSRNKNDTDRTGPPKKFELESSMEETKSSRRNSHLISGLDNALVYSKGNKPKEVPRRGVFSKLSGGVHKSNSGDRSRPSQDFNEQDNDYKIVDGGDLKSPHGGSTIPATVEALALETTLGNLEEEDEDKGLQYYYPDPYYSLAEFKRPNQVSAGISSNSSSNSSSHPRSINTIDSGFLSKTSSPSSPLASDSLLTMASPLEDPMDLYHNSIRSPSIKTKSSTSSKKSSKKDSGLLSSPGLIIPANAIAMAPSSSYSGSASATTMSPISSPTTTPTHQTSSSTLGSLLSRSSSNSRRLSSKAKARGNRSKSDTAPSRPSIDVTQIPVPVATVAANAAFATATVNTSAPLAVRKPSIPEVSPQTSLSPPPRQSWNRSKSFQGTASAITAALLSSRPDASNGNVMYVDTKLANEHRPGPLSGSCSATGLGFSTPLAITGNGADSGNESSLPSSGGTRSSLSSSLGSVSPAFAPTAPNDEYSNTNYKESSPSSPSPLSPPIMTSSSKTGDFKPRTSTPVSLQDHRSNSMDRGRDRDSNNSLRDRTAALRATANHQRSQPRSVDNLASAYYFKRATPIAGDINSNNNSSSIDTNVNDVSKSQESVNVNVSTPVPRSPSPQLVGAGFSYYGGGSANNGFGGEDSHGRNSPTSQQQQHPLFSSSPSQNNYSHGHSYFPRGKTSLDYSGGGGLGVGLGIHHSHSHSPSPSSLRAIENSTPVSDSSRSNSITNNNSLLMADDPWTMAMVARAKNANA</sequence>
<feature type="compositionally biased region" description="Basic and acidic residues" evidence="1">
    <location>
        <begin position="1443"/>
        <end position="1461"/>
    </location>
</feature>
<feature type="compositionally biased region" description="Polar residues" evidence="1">
    <location>
        <begin position="1566"/>
        <end position="1590"/>
    </location>
</feature>
<keyword evidence="2" id="KW-0472">Membrane</keyword>
<keyword evidence="2" id="KW-1133">Transmembrane helix</keyword>
<feature type="compositionally biased region" description="Low complexity" evidence="1">
    <location>
        <begin position="1081"/>
        <end position="1090"/>
    </location>
</feature>
<feature type="transmembrane region" description="Helical" evidence="2">
    <location>
        <begin position="40"/>
        <end position="59"/>
    </location>
</feature>
<feature type="transmembrane region" description="Helical" evidence="2">
    <location>
        <begin position="232"/>
        <end position="257"/>
    </location>
</feature>
<feature type="transmembrane region" description="Helical" evidence="2">
    <location>
        <begin position="278"/>
        <end position="298"/>
    </location>
</feature>
<reference evidence="3 4" key="1">
    <citation type="submission" date="2016-07" db="EMBL/GenBank/DDBJ databases">
        <title>Pervasive Adenine N6-methylation of Active Genes in Fungi.</title>
        <authorList>
            <consortium name="DOE Joint Genome Institute"/>
            <person name="Mondo S.J."/>
            <person name="Dannebaum R.O."/>
            <person name="Kuo R.C."/>
            <person name="Labutti K."/>
            <person name="Haridas S."/>
            <person name="Kuo A."/>
            <person name="Salamov A."/>
            <person name="Ahrendt S.R."/>
            <person name="Lipzen A."/>
            <person name="Sullivan W."/>
            <person name="Andreopoulos W.B."/>
            <person name="Clum A."/>
            <person name="Lindquist E."/>
            <person name="Daum C."/>
            <person name="Ramamoorthy G.K."/>
            <person name="Gryganskyi A."/>
            <person name="Culley D."/>
            <person name="Magnuson J.K."/>
            <person name="James T.Y."/>
            <person name="O'Malley M.A."/>
            <person name="Stajich J.E."/>
            <person name="Spatafora J.W."/>
            <person name="Visel A."/>
            <person name="Grigoriev I.V."/>
        </authorList>
    </citation>
    <scope>NUCLEOTIDE SEQUENCE [LARGE SCALE GENOMIC DNA]</scope>
    <source>
        <strain evidence="3 4">NRRL 3116</strain>
    </source>
</reference>
<evidence type="ECO:0000256" key="1">
    <source>
        <dbReference type="SAM" id="MobiDB-lite"/>
    </source>
</evidence>
<feature type="region of interest" description="Disordered" evidence="1">
    <location>
        <begin position="598"/>
        <end position="636"/>
    </location>
</feature>
<feature type="region of interest" description="Disordered" evidence="1">
    <location>
        <begin position="924"/>
        <end position="959"/>
    </location>
</feature>
<keyword evidence="4" id="KW-1185">Reference proteome</keyword>
<feature type="compositionally biased region" description="Low complexity" evidence="1">
    <location>
        <begin position="870"/>
        <end position="879"/>
    </location>
</feature>
<feature type="transmembrane region" description="Helical" evidence="2">
    <location>
        <begin position="66"/>
        <end position="86"/>
    </location>
</feature>
<feature type="compositionally biased region" description="Low complexity" evidence="1">
    <location>
        <begin position="1177"/>
        <end position="1221"/>
    </location>
</feature>
<gene>
    <name evidence="3" type="ORF">BCR41DRAFT_395593</name>
</gene>
<feature type="compositionally biased region" description="Polar residues" evidence="1">
    <location>
        <begin position="392"/>
        <end position="406"/>
    </location>
</feature>
<feature type="compositionally biased region" description="Low complexity" evidence="1">
    <location>
        <begin position="722"/>
        <end position="735"/>
    </location>
</feature>
<feature type="region of interest" description="Disordered" evidence="1">
    <location>
        <begin position="1553"/>
        <end position="1595"/>
    </location>
</feature>
<feature type="compositionally biased region" description="Polar residues" evidence="1">
    <location>
        <begin position="784"/>
        <end position="802"/>
    </location>
</feature>
<feature type="region of interest" description="Disordered" evidence="1">
    <location>
        <begin position="1499"/>
        <end position="1523"/>
    </location>
</feature>